<dbReference type="Gene3D" id="1.25.10.10">
    <property type="entry name" value="Leucine-rich Repeat Variant"/>
    <property type="match status" value="1"/>
</dbReference>
<dbReference type="PANTHER" id="PTHR13681:SF24">
    <property type="entry name" value="TUDOR DOMAIN-CONTAINING PROTEIN 3"/>
    <property type="match status" value="1"/>
</dbReference>
<dbReference type="EMBL" id="JBGBPQ010000009">
    <property type="protein sequence ID" value="KAL1519373.1"/>
    <property type="molecule type" value="Genomic_DNA"/>
</dbReference>
<gene>
    <name evidence="5" type="ORF">AB1Y20_022899</name>
</gene>
<feature type="coiled-coil region" evidence="3">
    <location>
        <begin position="571"/>
        <end position="657"/>
    </location>
</feature>
<dbReference type="Proteomes" id="UP001515480">
    <property type="component" value="Unassembled WGS sequence"/>
</dbReference>
<reference evidence="5 6" key="1">
    <citation type="journal article" date="2024" name="Science">
        <title>Giant polyketide synthase enzymes in the biosynthesis of giant marine polyether toxins.</title>
        <authorList>
            <person name="Fallon T.R."/>
            <person name="Shende V.V."/>
            <person name="Wierzbicki I.H."/>
            <person name="Pendleton A.L."/>
            <person name="Watervoot N.F."/>
            <person name="Auber R.P."/>
            <person name="Gonzalez D.J."/>
            <person name="Wisecaver J.H."/>
            <person name="Moore B.S."/>
        </authorList>
    </citation>
    <scope>NUCLEOTIDE SEQUENCE [LARGE SCALE GENOMIC DNA]</scope>
    <source>
        <strain evidence="5 6">12B1</strain>
    </source>
</reference>
<sequence length="731" mass="82704">MALAALPAADVKVVRLLVPELEGEPSGHLALAPTFEPRKPGMQVTVVTTEESEVHWVDTKAKGSSWDFLEGMMIEVSYLSEDRSGTTSHRARVINWDLDKFLLCAEWVDEPDTNEDGSPKADWISLVEDDWRWMDCRRPDKQTVKHAFRRVKMQRRNTKPSKMKAADVKPTDGGEVSQPSKPTQPQAPRSKRKEARQRPTPGRDAAGEEPLDPSDPTAQPPSAPGAEQHEENGLSSKKPRAARREFDEQAFLQQYQEENAGGDEFHVHIALTIAAQQALQQGKALEERRRAAQSLRRVSQQSGVRGLAMMNQLGLVSELVALLEVEDDNLHQDVAITLINLALYHGSRPAFRQTDVISIALKVLGMDEIRQELALALLQTLSLIKETHSEILKSTFMSKVLDFLELRNMRHKALSVLQHLCSNSENAAVLFNANVHVVLLRDVLRGANDSCCRMRALCSLVSLSSIDPTRFNDKFSTLLLKLREHPDCTELVDMMLHNLKQPPRDPPQRAPRQSGGSSSHAPQTTAPSASDTYANAVAAHHPPRTEVAQPSQDKGLREQLEQQRWEQQRWEQRWEQQQEQQREQREQREQQQREQQQREQQQRHQWERHQWERQQLEADRQEQVMQQHQRQLELQRLERLNERLPAQQQQLAQLHHQADHQMAGMGCYSASRLPHSTQEGEEISGSLYETDALAALVGMNPGMHSTASGESASSGTMGECRNGHNSGCSQQ</sequence>
<dbReference type="InterPro" id="IPR016024">
    <property type="entry name" value="ARM-type_fold"/>
</dbReference>
<dbReference type="SUPFAM" id="SSF48371">
    <property type="entry name" value="ARM repeat"/>
    <property type="match status" value="1"/>
</dbReference>
<evidence type="ECO:0000313" key="5">
    <source>
        <dbReference type="EMBL" id="KAL1519373.1"/>
    </source>
</evidence>
<evidence type="ECO:0000256" key="3">
    <source>
        <dbReference type="SAM" id="Coils"/>
    </source>
</evidence>
<feature type="compositionally biased region" description="Polar residues" evidence="4">
    <location>
        <begin position="177"/>
        <end position="187"/>
    </location>
</feature>
<dbReference type="GO" id="GO:0005634">
    <property type="term" value="C:nucleus"/>
    <property type="evidence" value="ECO:0007669"/>
    <property type="project" value="UniProtKB-SubCell"/>
</dbReference>
<proteinExistence type="predicted"/>
<evidence type="ECO:0000256" key="4">
    <source>
        <dbReference type="SAM" id="MobiDB-lite"/>
    </source>
</evidence>
<name>A0AB34JEK3_PRYPA</name>
<feature type="compositionally biased region" description="Basic residues" evidence="4">
    <location>
        <begin position="145"/>
        <end position="162"/>
    </location>
</feature>
<feature type="region of interest" description="Disordered" evidence="4">
    <location>
        <begin position="499"/>
        <end position="531"/>
    </location>
</feature>
<keyword evidence="2" id="KW-0539">Nucleus</keyword>
<comment type="caution">
    <text evidence="5">The sequence shown here is derived from an EMBL/GenBank/DDBJ whole genome shotgun (WGS) entry which is preliminary data.</text>
</comment>
<evidence type="ECO:0000256" key="1">
    <source>
        <dbReference type="ARBA" id="ARBA00004123"/>
    </source>
</evidence>
<protein>
    <submittedName>
        <fullName evidence="5">Uncharacterized protein</fullName>
    </submittedName>
</protein>
<dbReference type="AlphaFoldDB" id="A0AB34JEK3"/>
<accession>A0AB34JEK3</accession>
<feature type="compositionally biased region" description="Low complexity" evidence="4">
    <location>
        <begin position="705"/>
        <end position="719"/>
    </location>
</feature>
<dbReference type="InterPro" id="IPR011989">
    <property type="entry name" value="ARM-like"/>
</dbReference>
<organism evidence="5 6">
    <name type="scientific">Prymnesium parvum</name>
    <name type="common">Toxic golden alga</name>
    <dbReference type="NCBI Taxonomy" id="97485"/>
    <lineage>
        <taxon>Eukaryota</taxon>
        <taxon>Haptista</taxon>
        <taxon>Haptophyta</taxon>
        <taxon>Prymnesiophyceae</taxon>
        <taxon>Prymnesiales</taxon>
        <taxon>Prymnesiaceae</taxon>
        <taxon>Prymnesium</taxon>
    </lineage>
</organism>
<keyword evidence="3" id="KW-0175">Coiled coil</keyword>
<comment type="subcellular location">
    <subcellularLocation>
        <location evidence="1">Nucleus</location>
    </subcellularLocation>
</comment>
<keyword evidence="6" id="KW-1185">Reference proteome</keyword>
<evidence type="ECO:0000256" key="2">
    <source>
        <dbReference type="ARBA" id="ARBA00023242"/>
    </source>
</evidence>
<evidence type="ECO:0000313" key="6">
    <source>
        <dbReference type="Proteomes" id="UP001515480"/>
    </source>
</evidence>
<feature type="region of interest" description="Disordered" evidence="4">
    <location>
        <begin position="704"/>
        <end position="731"/>
    </location>
</feature>
<feature type="compositionally biased region" description="Polar residues" evidence="4">
    <location>
        <begin position="514"/>
        <end position="531"/>
    </location>
</feature>
<feature type="region of interest" description="Disordered" evidence="4">
    <location>
        <begin position="145"/>
        <end position="240"/>
    </location>
</feature>
<dbReference type="PANTHER" id="PTHR13681">
    <property type="entry name" value="SURVIVAL OF MOTOR NEURON-RELATED-SPLICING FACTOR 30-RELATED"/>
    <property type="match status" value="1"/>
</dbReference>